<gene>
    <name evidence="2" type="ORF">LDAN0321_LOCUS17021</name>
</gene>
<organism evidence="2">
    <name type="scientific">Leptocylindrus danicus</name>
    <dbReference type="NCBI Taxonomy" id="163516"/>
    <lineage>
        <taxon>Eukaryota</taxon>
        <taxon>Sar</taxon>
        <taxon>Stramenopiles</taxon>
        <taxon>Ochrophyta</taxon>
        <taxon>Bacillariophyta</taxon>
        <taxon>Coscinodiscophyceae</taxon>
        <taxon>Chaetocerotophycidae</taxon>
        <taxon>Leptocylindrales</taxon>
        <taxon>Leptocylindraceae</taxon>
        <taxon>Leptocylindrus</taxon>
    </lineage>
</organism>
<name>A0A7S2LCA7_9STRA</name>
<evidence type="ECO:0000313" key="2">
    <source>
        <dbReference type="EMBL" id="CAD9602012.1"/>
    </source>
</evidence>
<reference evidence="2" key="1">
    <citation type="submission" date="2021-01" db="EMBL/GenBank/DDBJ databases">
        <authorList>
            <person name="Corre E."/>
            <person name="Pelletier E."/>
            <person name="Niang G."/>
            <person name="Scheremetjew M."/>
            <person name="Finn R."/>
            <person name="Kale V."/>
            <person name="Holt S."/>
            <person name="Cochrane G."/>
            <person name="Meng A."/>
            <person name="Brown T."/>
            <person name="Cohen L."/>
        </authorList>
    </citation>
    <scope>NUCLEOTIDE SEQUENCE</scope>
    <source>
        <strain evidence="2">B650</strain>
    </source>
</reference>
<proteinExistence type="predicted"/>
<dbReference type="EMBL" id="HBGY01027461">
    <property type="protein sequence ID" value="CAD9602012.1"/>
    <property type="molecule type" value="Transcribed_RNA"/>
</dbReference>
<evidence type="ECO:0000256" key="1">
    <source>
        <dbReference type="SAM" id="MobiDB-lite"/>
    </source>
</evidence>
<dbReference type="AlphaFoldDB" id="A0A7S2LCA7"/>
<sequence length="134" mass="14578">MLSAAHPHVNQHVNPHVNVSVPTHMNLAFSLAGAANAAAYHHVGVNVGNVNAATAGAVSLVPMSVSAAEYNRAALSLMNQQQQGAGEQQQQQQQHQLLYLRQAEMQQQQQHDAGMSSMQRHNSAGDLHQYRRQE</sequence>
<accession>A0A7S2LCA7</accession>
<feature type="region of interest" description="Disordered" evidence="1">
    <location>
        <begin position="79"/>
        <end position="134"/>
    </location>
</feature>
<protein>
    <submittedName>
        <fullName evidence="2">Uncharacterized protein</fullName>
    </submittedName>
</protein>
<feature type="compositionally biased region" description="Low complexity" evidence="1">
    <location>
        <begin position="80"/>
        <end position="96"/>
    </location>
</feature>